<evidence type="ECO:0000313" key="2">
    <source>
        <dbReference type="EMBL" id="EKM82276.1"/>
    </source>
</evidence>
<evidence type="ECO:0000313" key="3">
    <source>
        <dbReference type="Proteomes" id="UP000008493"/>
    </source>
</evidence>
<dbReference type="OMA" id="GAYQTET"/>
<dbReference type="GeneID" id="18823119"/>
<evidence type="ECO:0000256" key="1">
    <source>
        <dbReference type="SAM" id="MobiDB-lite"/>
    </source>
</evidence>
<sequence>MLYTVRRGIVLCILSSTKIDHGAVVLEQGDDEALCSDPNEGEAGERKKKKETEGEGGVGARGGAAWRLGQGVGRRGVVEHEQRPKTEGHGTQLR</sequence>
<dbReference type="RefSeq" id="XP_007326337.1">
    <property type="nucleotide sequence ID" value="XM_007326275.1"/>
</dbReference>
<reference evidence="3" key="1">
    <citation type="journal article" date="2012" name="Proc. Natl. Acad. Sci. U.S.A.">
        <title>Genome sequence of the button mushroom Agaricus bisporus reveals mechanisms governing adaptation to a humic-rich ecological niche.</title>
        <authorList>
            <person name="Morin E."/>
            <person name="Kohler A."/>
            <person name="Baker A.R."/>
            <person name="Foulongne-Oriol M."/>
            <person name="Lombard V."/>
            <person name="Nagy L.G."/>
            <person name="Ohm R.A."/>
            <person name="Patyshakuliyeva A."/>
            <person name="Brun A."/>
            <person name="Aerts A.L."/>
            <person name="Bailey A.M."/>
            <person name="Billette C."/>
            <person name="Coutinho P.M."/>
            <person name="Deakin G."/>
            <person name="Doddapaneni H."/>
            <person name="Floudas D."/>
            <person name="Grimwood J."/>
            <person name="Hilden K."/>
            <person name="Kuees U."/>
            <person name="LaButti K.M."/>
            <person name="Lapidus A."/>
            <person name="Lindquist E.A."/>
            <person name="Lucas S.M."/>
            <person name="Murat C."/>
            <person name="Riley R.W."/>
            <person name="Salamov A.A."/>
            <person name="Schmutz J."/>
            <person name="Subramanian V."/>
            <person name="Woesten H.A.B."/>
            <person name="Xu J."/>
            <person name="Eastwood D.C."/>
            <person name="Foster G.D."/>
            <person name="Sonnenberg A.S."/>
            <person name="Cullen D."/>
            <person name="de Vries R.P."/>
            <person name="Lundell T."/>
            <person name="Hibbett D.S."/>
            <person name="Henrissat B."/>
            <person name="Burton K.S."/>
            <person name="Kerrigan R.W."/>
            <person name="Challen M.P."/>
            <person name="Grigoriev I.V."/>
            <person name="Martin F."/>
        </authorList>
    </citation>
    <scope>NUCLEOTIDE SEQUENCE [LARGE SCALE GENOMIC DNA]</scope>
    <source>
        <strain evidence="3">JB137-S8 / ATCC MYA-4627 / FGSC 10392</strain>
    </source>
</reference>
<feature type="region of interest" description="Disordered" evidence="1">
    <location>
        <begin position="32"/>
        <end position="94"/>
    </location>
</feature>
<feature type="compositionally biased region" description="Acidic residues" evidence="1">
    <location>
        <begin position="32"/>
        <end position="42"/>
    </location>
</feature>
<dbReference type="AlphaFoldDB" id="K5X365"/>
<proteinExistence type="predicted"/>
<name>K5X365_AGABU</name>
<dbReference type="InParanoid" id="K5X365"/>
<dbReference type="Proteomes" id="UP000008493">
    <property type="component" value="Unassembled WGS sequence"/>
</dbReference>
<accession>K5X365</accession>
<feature type="compositionally biased region" description="Basic and acidic residues" evidence="1">
    <location>
        <begin position="76"/>
        <end position="88"/>
    </location>
</feature>
<dbReference type="EMBL" id="JH971386">
    <property type="protein sequence ID" value="EKM82276.1"/>
    <property type="molecule type" value="Genomic_DNA"/>
</dbReference>
<organism evidence="2 3">
    <name type="scientific">Agaricus bisporus var. burnettii (strain JB137-S8 / ATCC MYA-4627 / FGSC 10392)</name>
    <name type="common">White button mushroom</name>
    <dbReference type="NCBI Taxonomy" id="597362"/>
    <lineage>
        <taxon>Eukaryota</taxon>
        <taxon>Fungi</taxon>
        <taxon>Dikarya</taxon>
        <taxon>Basidiomycota</taxon>
        <taxon>Agaricomycotina</taxon>
        <taxon>Agaricomycetes</taxon>
        <taxon>Agaricomycetidae</taxon>
        <taxon>Agaricales</taxon>
        <taxon>Agaricineae</taxon>
        <taxon>Agaricaceae</taxon>
        <taxon>Agaricus</taxon>
    </lineage>
</organism>
<keyword evidence="3" id="KW-1185">Reference proteome</keyword>
<protein>
    <submittedName>
        <fullName evidence="2">Uncharacterized protein</fullName>
    </submittedName>
</protein>
<dbReference type="HOGENOM" id="CLU_2412725_0_0_1"/>
<dbReference type="KEGG" id="abp:AGABI1DRAFT110955"/>
<gene>
    <name evidence="2" type="ORF">AGABI1DRAFT_110955</name>
</gene>